<evidence type="ECO:0000256" key="7">
    <source>
        <dbReference type="ARBA" id="ARBA00022840"/>
    </source>
</evidence>
<dbReference type="GO" id="GO:0005829">
    <property type="term" value="C:cytosol"/>
    <property type="evidence" value="ECO:0007669"/>
    <property type="project" value="TreeGrafter"/>
</dbReference>
<feature type="binding site" evidence="9">
    <location>
        <position position="82"/>
    </location>
    <ligand>
        <name>sn-glycerol 3-phosphate</name>
        <dbReference type="ChEBI" id="CHEBI:57597"/>
    </ligand>
</feature>
<feature type="binding site" evidence="9">
    <location>
        <position position="243"/>
    </location>
    <ligand>
        <name>glycerol</name>
        <dbReference type="ChEBI" id="CHEBI:17754"/>
    </ligand>
</feature>
<dbReference type="Gene3D" id="3.30.420.40">
    <property type="match status" value="2"/>
</dbReference>
<feature type="binding site" evidence="9">
    <location>
        <position position="309"/>
    </location>
    <ligand>
        <name>ADP</name>
        <dbReference type="ChEBI" id="CHEBI:456216"/>
    </ligand>
</feature>
<dbReference type="InterPro" id="IPR018484">
    <property type="entry name" value="FGGY_N"/>
</dbReference>
<comment type="similarity">
    <text evidence="2 9 10">Belongs to the FGGY kinase family.</text>
</comment>
<evidence type="ECO:0000256" key="1">
    <source>
        <dbReference type="ARBA" id="ARBA00005190"/>
    </source>
</evidence>
<dbReference type="SUPFAM" id="SSF53067">
    <property type="entry name" value="Actin-like ATPase domain"/>
    <property type="match status" value="2"/>
</dbReference>
<dbReference type="GO" id="GO:0005524">
    <property type="term" value="F:ATP binding"/>
    <property type="evidence" value="ECO:0007669"/>
    <property type="project" value="UniProtKB-UniRule"/>
</dbReference>
<comment type="activity regulation">
    <text evidence="9">Inhibited by fructose 1,6-bisphosphate (FBP).</text>
</comment>
<feature type="binding site" evidence="9">
    <location>
        <position position="134"/>
    </location>
    <ligand>
        <name>glycerol</name>
        <dbReference type="ChEBI" id="CHEBI:17754"/>
    </ligand>
</feature>
<dbReference type="PANTHER" id="PTHR10196">
    <property type="entry name" value="SUGAR KINASE"/>
    <property type="match status" value="1"/>
</dbReference>
<evidence type="ECO:0000256" key="2">
    <source>
        <dbReference type="ARBA" id="ARBA00009156"/>
    </source>
</evidence>
<dbReference type="HAMAP" id="MF_00186">
    <property type="entry name" value="Glycerol_kin"/>
    <property type="match status" value="1"/>
</dbReference>
<dbReference type="GO" id="GO:0006072">
    <property type="term" value="P:glycerol-3-phosphate metabolic process"/>
    <property type="evidence" value="ECO:0007669"/>
    <property type="project" value="InterPro"/>
</dbReference>
<feature type="binding site" evidence="9">
    <location>
        <position position="410"/>
    </location>
    <ligand>
        <name>ADP</name>
        <dbReference type="ChEBI" id="CHEBI:456216"/>
    </ligand>
</feature>
<accession>A0AAI9WNQ0</accession>
<dbReference type="PIRSF" id="PIRSF000538">
    <property type="entry name" value="GlpK"/>
    <property type="match status" value="1"/>
</dbReference>
<comment type="catalytic activity">
    <reaction evidence="8 9">
        <text>glycerol + ATP = sn-glycerol 3-phosphate + ADP + H(+)</text>
        <dbReference type="Rhea" id="RHEA:21644"/>
        <dbReference type="ChEBI" id="CHEBI:15378"/>
        <dbReference type="ChEBI" id="CHEBI:17754"/>
        <dbReference type="ChEBI" id="CHEBI:30616"/>
        <dbReference type="ChEBI" id="CHEBI:57597"/>
        <dbReference type="ChEBI" id="CHEBI:456216"/>
        <dbReference type="EC" id="2.7.1.30"/>
    </reaction>
</comment>
<feature type="binding site" evidence="9">
    <location>
        <position position="410"/>
    </location>
    <ligand>
        <name>ATP</name>
        <dbReference type="ChEBI" id="CHEBI:30616"/>
    </ligand>
</feature>
<dbReference type="InterPro" id="IPR018485">
    <property type="entry name" value="FGGY_C"/>
</dbReference>
<keyword evidence="7 9" id="KW-0067">ATP-binding</keyword>
<feature type="binding site" evidence="9">
    <location>
        <position position="134"/>
    </location>
    <ligand>
        <name>sn-glycerol 3-phosphate</name>
        <dbReference type="ChEBI" id="CHEBI:57597"/>
    </ligand>
</feature>
<evidence type="ECO:0000256" key="10">
    <source>
        <dbReference type="RuleBase" id="RU003733"/>
    </source>
</evidence>
<feature type="binding site" evidence="9">
    <location>
        <position position="14"/>
    </location>
    <ligand>
        <name>ATP</name>
        <dbReference type="ChEBI" id="CHEBI:30616"/>
    </ligand>
</feature>
<dbReference type="GO" id="GO:0004370">
    <property type="term" value="F:glycerol kinase activity"/>
    <property type="evidence" value="ECO:0007669"/>
    <property type="project" value="UniProtKB-UniRule"/>
</dbReference>
<reference evidence="13 14" key="1">
    <citation type="submission" date="2019-10" db="EMBL/GenBank/DDBJ databases">
        <title>Genome diversity of Sutterella seckii.</title>
        <authorList>
            <person name="Chaplin A.V."/>
            <person name="Sokolova S.R."/>
            <person name="Mosin K.A."/>
            <person name="Ivanova E.L."/>
            <person name="Kochetkova T.O."/>
            <person name="Goltsov A.Y."/>
            <person name="Trofimov D.Y."/>
            <person name="Efimov B.A."/>
        </authorList>
    </citation>
    <scope>NUCLEOTIDE SEQUENCE [LARGE SCALE GENOMIC DNA]</scope>
    <source>
        <strain evidence="13 14">ASD3426</strain>
    </source>
</reference>
<feature type="binding site" evidence="9">
    <location>
        <position position="13"/>
    </location>
    <ligand>
        <name>ATP</name>
        <dbReference type="ChEBI" id="CHEBI:30616"/>
    </ligand>
</feature>
<dbReference type="Pfam" id="PF00370">
    <property type="entry name" value="FGGY_N"/>
    <property type="match status" value="1"/>
</dbReference>
<dbReference type="InterPro" id="IPR005999">
    <property type="entry name" value="Glycerol_kin"/>
</dbReference>
<dbReference type="GO" id="GO:0019563">
    <property type="term" value="P:glycerol catabolic process"/>
    <property type="evidence" value="ECO:0007669"/>
    <property type="project" value="UniProtKB-UniRule"/>
</dbReference>
<dbReference type="RefSeq" id="WP_139688465.1">
    <property type="nucleotide sequence ID" value="NZ_WEHW01000008.1"/>
</dbReference>
<feature type="binding site" evidence="9">
    <location>
        <position position="414"/>
    </location>
    <ligand>
        <name>ADP</name>
        <dbReference type="ChEBI" id="CHEBI:456216"/>
    </ligand>
</feature>
<comment type="function">
    <text evidence="9">Key enzyme in the regulation of glycerol uptake and metabolism. Catalyzes the phosphorylation of glycerol to yield sn-glycerol 3-phosphate.</text>
</comment>
<feature type="binding site" evidence="9">
    <location>
        <position position="16"/>
    </location>
    <ligand>
        <name>ADP</name>
        <dbReference type="ChEBI" id="CHEBI:456216"/>
    </ligand>
</feature>
<organism evidence="13 14">
    <name type="scientific">Sutterella seckii</name>
    <dbReference type="NCBI Taxonomy" id="1944635"/>
    <lineage>
        <taxon>Bacteria</taxon>
        <taxon>Pseudomonadati</taxon>
        <taxon>Pseudomonadota</taxon>
        <taxon>Betaproteobacteria</taxon>
        <taxon>Burkholderiales</taxon>
        <taxon>Sutterellaceae</taxon>
        <taxon>Sutterella</taxon>
    </lineage>
</organism>
<feature type="binding site" evidence="9">
    <location>
        <position position="244"/>
    </location>
    <ligand>
        <name>glycerol</name>
        <dbReference type="ChEBI" id="CHEBI:17754"/>
    </ligand>
</feature>
<dbReference type="CDD" id="cd07786">
    <property type="entry name" value="FGGY_EcGK_like"/>
    <property type="match status" value="1"/>
</dbReference>
<evidence type="ECO:0000256" key="9">
    <source>
        <dbReference type="HAMAP-Rule" id="MF_00186"/>
    </source>
</evidence>
<comment type="caution">
    <text evidence="13">The sequence shown here is derived from an EMBL/GenBank/DDBJ whole genome shotgun (WGS) entry which is preliminary data.</text>
</comment>
<feature type="binding site" evidence="9">
    <location>
        <position position="309"/>
    </location>
    <ligand>
        <name>ATP</name>
        <dbReference type="ChEBI" id="CHEBI:30616"/>
    </ligand>
</feature>
<keyword evidence="3 9" id="KW-0808">Transferase</keyword>
<dbReference type="EMBL" id="WEHW01000008">
    <property type="protein sequence ID" value="KAB7651964.1"/>
    <property type="molecule type" value="Genomic_DNA"/>
</dbReference>
<gene>
    <name evidence="9 13" type="primary">glpK</name>
    <name evidence="13" type="ORF">GBM96_04020</name>
</gene>
<dbReference type="PROSITE" id="PS00933">
    <property type="entry name" value="FGGY_KINASES_1"/>
    <property type="match status" value="1"/>
</dbReference>
<dbReference type="Pfam" id="PF02782">
    <property type="entry name" value="FGGY_C"/>
    <property type="match status" value="1"/>
</dbReference>
<dbReference type="InterPro" id="IPR043129">
    <property type="entry name" value="ATPase_NBD"/>
</dbReference>
<comment type="pathway">
    <text evidence="1 9">Polyol metabolism; glycerol degradation via glycerol kinase pathway; sn-glycerol 3-phosphate from glycerol: step 1/1.</text>
</comment>
<name>A0AAI9WNQ0_9BURK</name>
<feature type="binding site" evidence="9">
    <location>
        <position position="82"/>
    </location>
    <ligand>
        <name>glycerol</name>
        <dbReference type="ChEBI" id="CHEBI:17754"/>
    </ligand>
</feature>
<dbReference type="FunFam" id="3.30.420.40:FF:000007">
    <property type="entry name" value="Glycerol kinase"/>
    <property type="match status" value="1"/>
</dbReference>
<keyword evidence="4 9" id="KW-0547">Nucleotide-binding</keyword>
<dbReference type="AlphaFoldDB" id="A0AAI9WNQ0"/>
<evidence type="ECO:0000313" key="13">
    <source>
        <dbReference type="EMBL" id="KAB7651964.1"/>
    </source>
</evidence>
<dbReference type="NCBIfam" id="TIGR01311">
    <property type="entry name" value="glycerol_kin"/>
    <property type="match status" value="1"/>
</dbReference>
<dbReference type="NCBIfam" id="NF000756">
    <property type="entry name" value="PRK00047.1"/>
    <property type="match status" value="1"/>
</dbReference>
<dbReference type="PANTHER" id="PTHR10196:SF69">
    <property type="entry name" value="GLYCEROL KINASE"/>
    <property type="match status" value="1"/>
</dbReference>
<feature type="binding site" evidence="9">
    <location>
        <position position="12"/>
    </location>
    <ligand>
        <name>ADP</name>
        <dbReference type="ChEBI" id="CHEBI:456216"/>
    </ligand>
</feature>
<protein>
    <recommendedName>
        <fullName evidence="9">Glycerol kinase</fullName>
        <ecNumber evidence="9">2.7.1.30</ecNumber>
    </recommendedName>
    <alternativeName>
        <fullName evidence="9">ATP:glycerol 3-phosphotransferase</fullName>
    </alternativeName>
    <alternativeName>
        <fullName evidence="9">Glycerokinase</fullName>
        <shortName evidence="9">GK</shortName>
    </alternativeName>
</protein>
<evidence type="ECO:0000259" key="11">
    <source>
        <dbReference type="Pfam" id="PF00370"/>
    </source>
</evidence>
<sequence length="496" mass="54128">MNDYILALDQGTSSSRALIFDRRGETVALAQREFAQHYPNPGWVEHDAAEIWDTELAVARECLEKAHLAGKDIAALAITNQRETTVLWDRVTGEPIAPAIVWQDRRTTKRVEALEAEGFEALVAGKTGLRLDPYFSATKIEWMLDHVPGARERAQKGEILFGTIDAWLIWKLTKGSLHATDITNASRTLLCDLRSGQWDDELLDIFRIPAGILPEIIPSSRVAGYADPEWFGAAIPIAGVAGDQQAAAFGEACFHPGTVKNTYGTGGFLLMNIGKEPRASVSRLITTAAYRIEDAPASYALEGSVFVAGAVVQWLRDEMGFVKRAKDIEPLARSVKDAGGVYFVPAFTGLGAPHWDPDARGCLIGLTRGTTRAHIARAALEAIAFQSAEVLEAMARDALHPVRELRADGGAAANDLLMQFQADITGVPVIRPAQTETTALGAAYLAGLAVGFWQNVEEIEALWRADRVFEPAMSADQRGFLLNQWTRAVGRARKWN</sequence>
<feature type="binding site" evidence="9">
    <location>
        <position position="83"/>
    </location>
    <ligand>
        <name>sn-glycerol 3-phosphate</name>
        <dbReference type="ChEBI" id="CHEBI:57597"/>
    </ligand>
</feature>
<dbReference type="InterPro" id="IPR018483">
    <property type="entry name" value="Carb_kinase_FGGY_CS"/>
</dbReference>
<feature type="binding site" evidence="9">
    <location>
        <position position="12"/>
    </location>
    <ligand>
        <name>sn-glycerol 3-phosphate</name>
        <dbReference type="ChEBI" id="CHEBI:57597"/>
    </ligand>
</feature>
<feature type="binding site" evidence="9">
    <location>
        <position position="83"/>
    </location>
    <ligand>
        <name>glycerol</name>
        <dbReference type="ChEBI" id="CHEBI:17754"/>
    </ligand>
</feature>
<keyword evidence="6 9" id="KW-0319">Glycerol metabolism</keyword>
<keyword evidence="5 9" id="KW-0418">Kinase</keyword>
<evidence type="ECO:0000256" key="8">
    <source>
        <dbReference type="ARBA" id="ARBA00052101"/>
    </source>
</evidence>
<feature type="binding site" evidence="9">
    <location>
        <position position="243"/>
    </location>
    <ligand>
        <name>sn-glycerol 3-phosphate</name>
        <dbReference type="ChEBI" id="CHEBI:57597"/>
    </ligand>
</feature>
<feature type="binding site" evidence="9">
    <location>
        <position position="12"/>
    </location>
    <ligand>
        <name>ATP</name>
        <dbReference type="ChEBI" id="CHEBI:30616"/>
    </ligand>
</feature>
<dbReference type="PROSITE" id="PS00445">
    <property type="entry name" value="FGGY_KINASES_2"/>
    <property type="match status" value="1"/>
</dbReference>
<evidence type="ECO:0000256" key="6">
    <source>
        <dbReference type="ARBA" id="ARBA00022798"/>
    </source>
</evidence>
<keyword evidence="14" id="KW-1185">Reference proteome</keyword>
<evidence type="ECO:0000256" key="4">
    <source>
        <dbReference type="ARBA" id="ARBA00022741"/>
    </source>
</evidence>
<feature type="binding site" evidence="9">
    <location>
        <position position="313"/>
    </location>
    <ligand>
        <name>ATP</name>
        <dbReference type="ChEBI" id="CHEBI:30616"/>
    </ligand>
</feature>
<feature type="binding site" evidence="9">
    <location>
        <position position="265"/>
    </location>
    <ligand>
        <name>ADP</name>
        <dbReference type="ChEBI" id="CHEBI:456216"/>
    </ligand>
</feature>
<feature type="binding site" evidence="9">
    <location>
        <position position="265"/>
    </location>
    <ligand>
        <name>ATP</name>
        <dbReference type="ChEBI" id="CHEBI:30616"/>
    </ligand>
</feature>
<evidence type="ECO:0000256" key="5">
    <source>
        <dbReference type="ARBA" id="ARBA00022777"/>
    </source>
</evidence>
<dbReference type="FunFam" id="3.30.420.40:FF:000008">
    <property type="entry name" value="Glycerol kinase"/>
    <property type="match status" value="1"/>
</dbReference>
<feature type="domain" description="Carbohydrate kinase FGGY C-terminal" evidence="12">
    <location>
        <begin position="260"/>
        <end position="449"/>
    </location>
</feature>
<evidence type="ECO:0000259" key="12">
    <source>
        <dbReference type="Pfam" id="PF02782"/>
    </source>
</evidence>
<dbReference type="EC" id="2.7.1.30" evidence="9"/>
<feature type="domain" description="Carbohydrate kinase FGGY N-terminal" evidence="11">
    <location>
        <begin position="4"/>
        <end position="250"/>
    </location>
</feature>
<evidence type="ECO:0000313" key="14">
    <source>
        <dbReference type="Proteomes" id="UP000469462"/>
    </source>
</evidence>
<dbReference type="InterPro" id="IPR000577">
    <property type="entry name" value="Carb_kinase_FGGY"/>
</dbReference>
<dbReference type="Proteomes" id="UP000469462">
    <property type="component" value="Unassembled WGS sequence"/>
</dbReference>
<evidence type="ECO:0000256" key="3">
    <source>
        <dbReference type="ARBA" id="ARBA00022679"/>
    </source>
</evidence>
<proteinExistence type="inferred from homology"/>